<dbReference type="Pfam" id="PF17963">
    <property type="entry name" value="Big_9"/>
    <property type="match status" value="2"/>
</dbReference>
<dbReference type="SUPFAM" id="SSF49265">
    <property type="entry name" value="Fibronectin type III"/>
    <property type="match status" value="1"/>
</dbReference>
<evidence type="ECO:0000259" key="4">
    <source>
        <dbReference type="PROSITE" id="PS50853"/>
    </source>
</evidence>
<name>A0ABN2MW09_9MICO</name>
<dbReference type="Gene3D" id="2.60.40.10">
    <property type="entry name" value="Immunoglobulins"/>
    <property type="match status" value="1"/>
</dbReference>
<dbReference type="EMBL" id="BAAANK010000007">
    <property type="protein sequence ID" value="GAA1839953.1"/>
    <property type="molecule type" value="Genomic_DNA"/>
</dbReference>
<feature type="compositionally biased region" description="Pro residues" evidence="3">
    <location>
        <begin position="1984"/>
        <end position="2013"/>
    </location>
</feature>
<sequence>MAAGRSSARTGRRSAIIASVAGVAAVAVVATLAVTANGYEAQEVPRVETSVWVTRDSGQYARVNTDLAEIDVVRDVDDPTTVVQAGSAASVYNQGSRQRWPIDPADPADLASDDGGGSLPTPAGTRDVVTAGEWIAYRTDTGTVHAGRLDGDDAVPVDPYAERSSEGDDEETYAATTVGVSPEGLIAMYSAREEAVRLYDAATGEFDGDAAPVVDAPVADARLELTVVGTRWVLLDAAEGRVWLEGSDEPIRIDVAADARLQQGDRAAASVAIADSGGLLELATDGSAKAERTVAAAGTPAQPIVVDGQVVAAWLSPEGGTAWTSEGDRSVALELPAGARDQDAAQSLAPVLRGNGDRAVLNETSSGMLWTVPDGRLVPLEQWALDDEVEDRVGTEEVEDLARQEPPVAVADAFGVRAGQQVELPVLLNDHDPNAKDVLTVDPASMTGGLSDAAFGDLALVSNDQTPTVRVRATSGSATFTYAATDGAASSAATTVTLTVVPDDVNSAPAWCGVADCVQRWPAPELMPGGTALVSVLSGWVDPEGDAFVLADAQPVDPSAPISVVPMADGRVAVRHTDPNAGAEKVQVRLTVADERGATAEATLDLRVTSSAALDLAPVAVTAGAGETATVQIADHVSGGSGSLRLVDAVPTATAASGGLTVVPNASSGEIELSAEAPGAYLATFTVQDLVTRAEQTASIRVTVAAPGAALAIAPVTAFVRAGEDALVDILDAAQNTTGRVLVVTGAVSATPELGVGVVSQSLVRATGVTVDGQPGLVGRAKVTVADGAGGTAVGDLAVFQVAPSVGLSPIAMPDTVTVRVGELVDIPVTANDVSPRGERLVVHPDVSSSAAAGELAFASGDRVRYLAPTTPGTYELGYAVGLEQAPERLDHSTVTVTVLPDGANRAPEPRLLLARVLSGQSVRVPVPAVGMDPDGDRTVLTSVTQPATGLGIATISAEGDTIVYTAPENGTGAEQPAFEYTVRDASGDEGTGRVRIGVLTASVTDAAPVTFSDYVRAQQSAEAPVTIQPAGNDVDPAQGDLDLVALVPNAPEGSSEYARLDGLVDGSTSLEDGRVVLRPGDVAGTNSYRYTVKSARTSSTAEGLIVVNVTESESPDAPVVSDTVVTASTRAQLPERGLDVVSGHVEWASGELGQLEVEIWGDGSDAYRVAGQSIVGPTPEAGALVPFRVHGTDRAGREAEAFGFLVVPASDDLRVQLRADADPIEVGEEQSVEFEVRELLDLPSGDAVEVDAAETYAVQRAAATCRPAAGGEVEYAAGREAPWSDHCLIPVRLDGQKRWSWVGVPIAIIPKDPQAILSAVSRTVPPGASETVALYDEMTTWEGGREGDPSKLDYSVAYSGSAFTVEQAGDRVSIVARADARPGTRETATVSIGAFDGLTSAISLVVGSAPADAPRGAVLTQQCSVGDGASCAVTVIGVGGEYDPFAGKTGSGLKLTGLGAGATSCQVATIRAADDRTIVVTWPSGADAFGGECVVPFTVADAQGRTGTGRLTVDLLGLPQAPAAVSTADYTASSVTLEVSLGEAMRAHPPVTGLEVLEGGRTVPADCGPRAPGAWWCTVSGLTPGERHDFAVRAVNGVGVSTSTNPVTTWSYEAPDIASASAEPVYREGTTSPDAGVVALSITADRDARSFRVVETGTVIERSGATTRTELTLAPGPKMLTLVPVSIFDPPTGRGGNEGATTAVPVTVAGAPRLSPNAIAAASASNTSILVSGVGLDVNFSDRPSDVRYLAWRNGDARCWVDGDGGLQTSGAEVESTSSTLSGLGERERYYVKVCASNGYGVVQSDTARADTIHDVDLPGGSLSYTVATTPSGGGSHFEYRLQQAPVVEASGGFRPVYWMYGDWREDFSLQTSASPGDVRVKTCKQSWFSTKCSDEVAVTAATAPTEVTVDFAEQCLPQPADAAAPTLDEVFATVSQAAWGSAVVRNWVVPDPVNAPLAVTYDLVFTGEYVDLAPIVRSGSLCPPPEPTDPPDPPTPTPTPDPEPPVPPAGP</sequence>
<keyword evidence="2" id="KW-0624">Polysaccharide degradation</keyword>
<dbReference type="InterPro" id="IPR003961">
    <property type="entry name" value="FN3_dom"/>
</dbReference>
<keyword evidence="1" id="KW-0326">Glycosidase</keyword>
<feature type="domain" description="Fibronectin type-III" evidence="4">
    <location>
        <begin position="1522"/>
        <end position="1615"/>
    </location>
</feature>
<dbReference type="InterPro" id="IPR036116">
    <property type="entry name" value="FN3_sf"/>
</dbReference>
<protein>
    <submittedName>
        <fullName evidence="5">Ig-like domain-containing protein</fullName>
    </submittedName>
</protein>
<evidence type="ECO:0000256" key="3">
    <source>
        <dbReference type="SAM" id="MobiDB-lite"/>
    </source>
</evidence>
<accession>A0ABN2MW09</accession>
<keyword evidence="6" id="KW-1185">Reference proteome</keyword>
<comment type="caution">
    <text evidence="5">The sequence shown here is derived from an EMBL/GenBank/DDBJ whole genome shotgun (WGS) entry which is preliminary data.</text>
</comment>
<evidence type="ECO:0000313" key="5">
    <source>
        <dbReference type="EMBL" id="GAA1839953.1"/>
    </source>
</evidence>
<evidence type="ECO:0000256" key="1">
    <source>
        <dbReference type="ARBA" id="ARBA00023295"/>
    </source>
</evidence>
<dbReference type="PROSITE" id="PS50853">
    <property type="entry name" value="FN3"/>
    <property type="match status" value="1"/>
</dbReference>
<dbReference type="SMART" id="SM00060">
    <property type="entry name" value="FN3"/>
    <property type="match status" value="2"/>
</dbReference>
<feature type="region of interest" description="Disordered" evidence="3">
    <location>
        <begin position="1980"/>
        <end position="2013"/>
    </location>
</feature>
<evidence type="ECO:0000256" key="2">
    <source>
        <dbReference type="ARBA" id="ARBA00023326"/>
    </source>
</evidence>
<gene>
    <name evidence="5" type="ORF">GCM10009750_27440</name>
</gene>
<dbReference type="Gene3D" id="2.60.40.3440">
    <property type="match status" value="1"/>
</dbReference>
<keyword evidence="1" id="KW-0378">Hydrolase</keyword>
<keyword evidence="2" id="KW-0119">Carbohydrate metabolism</keyword>
<evidence type="ECO:0000313" key="6">
    <source>
        <dbReference type="Proteomes" id="UP001501746"/>
    </source>
</evidence>
<proteinExistence type="predicted"/>
<dbReference type="Proteomes" id="UP001501746">
    <property type="component" value="Unassembled WGS sequence"/>
</dbReference>
<feature type="region of interest" description="Disordered" evidence="3">
    <location>
        <begin position="87"/>
        <end position="125"/>
    </location>
</feature>
<dbReference type="CDD" id="cd00063">
    <property type="entry name" value="FN3"/>
    <property type="match status" value="1"/>
</dbReference>
<dbReference type="InterPro" id="IPR013783">
    <property type="entry name" value="Ig-like_fold"/>
</dbReference>
<dbReference type="RefSeq" id="WP_157426930.1">
    <property type="nucleotide sequence ID" value="NZ_BAAANK010000007.1"/>
</dbReference>
<organism evidence="5 6">
    <name type="scientific">Agromyces salentinus</name>
    <dbReference type="NCBI Taxonomy" id="269421"/>
    <lineage>
        <taxon>Bacteria</taxon>
        <taxon>Bacillati</taxon>
        <taxon>Actinomycetota</taxon>
        <taxon>Actinomycetes</taxon>
        <taxon>Micrococcales</taxon>
        <taxon>Microbacteriaceae</taxon>
        <taxon>Agromyces</taxon>
    </lineage>
</organism>
<reference evidence="5 6" key="1">
    <citation type="journal article" date="2019" name="Int. J. Syst. Evol. Microbiol.">
        <title>The Global Catalogue of Microorganisms (GCM) 10K type strain sequencing project: providing services to taxonomists for standard genome sequencing and annotation.</title>
        <authorList>
            <consortium name="The Broad Institute Genomics Platform"/>
            <consortium name="The Broad Institute Genome Sequencing Center for Infectious Disease"/>
            <person name="Wu L."/>
            <person name="Ma J."/>
        </authorList>
    </citation>
    <scope>NUCLEOTIDE SEQUENCE [LARGE SCALE GENOMIC DNA]</scope>
    <source>
        <strain evidence="5 6">JCM 14323</strain>
    </source>
</reference>
<feature type="region of interest" description="Disordered" evidence="3">
    <location>
        <begin position="147"/>
        <end position="173"/>
    </location>
</feature>